<dbReference type="RefSeq" id="WP_183413257.1">
    <property type="nucleotide sequence ID" value="NZ_JACHYB010000001.1"/>
</dbReference>
<dbReference type="Proteomes" id="UP000544222">
    <property type="component" value="Unassembled WGS sequence"/>
</dbReference>
<gene>
    <name evidence="1" type="ORF">FHX64_001657</name>
</gene>
<dbReference type="Pfam" id="PF08282">
    <property type="entry name" value="Hydrolase_3"/>
    <property type="match status" value="1"/>
</dbReference>
<keyword evidence="2" id="KW-1185">Reference proteome</keyword>
<organism evidence="1 2">
    <name type="scientific">Microbacter margulisiae</name>
    <dbReference type="NCBI Taxonomy" id="1350067"/>
    <lineage>
        <taxon>Bacteria</taxon>
        <taxon>Pseudomonadati</taxon>
        <taxon>Bacteroidota</taxon>
        <taxon>Bacteroidia</taxon>
        <taxon>Bacteroidales</taxon>
        <taxon>Porphyromonadaceae</taxon>
        <taxon>Microbacter</taxon>
    </lineage>
</organism>
<sequence length="155" mass="16799">MKIEIPGQEALQLHHLVLDFNGTIAIDGVLIDGVSQLLHTLSENLQIHVITADTFGTVGREIKNIPCQMHIIEPMNQSQQKADYVTRLGKESVVAIGNGRNDSLMLQTAMLGIAVLQREGAHASMLSTADVICLSIIDALALLTNPLRLVATLRN</sequence>
<protein>
    <submittedName>
        <fullName evidence="1">P-type E1-E2 ATPase</fullName>
    </submittedName>
</protein>
<name>A0A7W5DRZ0_9PORP</name>
<dbReference type="Gene3D" id="3.40.50.1000">
    <property type="entry name" value="HAD superfamily/HAD-like"/>
    <property type="match status" value="1"/>
</dbReference>
<reference evidence="1 2" key="1">
    <citation type="submission" date="2020-08" db="EMBL/GenBank/DDBJ databases">
        <title>Genomic Encyclopedia of Type Strains, Phase IV (KMG-IV): sequencing the most valuable type-strain genomes for metagenomic binning, comparative biology and taxonomic classification.</title>
        <authorList>
            <person name="Goeker M."/>
        </authorList>
    </citation>
    <scope>NUCLEOTIDE SEQUENCE [LARGE SCALE GENOMIC DNA]</scope>
    <source>
        <strain evidence="1 2">DSM 27471</strain>
    </source>
</reference>
<evidence type="ECO:0000313" key="2">
    <source>
        <dbReference type="Proteomes" id="UP000544222"/>
    </source>
</evidence>
<dbReference type="EMBL" id="JACHYB010000001">
    <property type="protein sequence ID" value="MBB3187494.1"/>
    <property type="molecule type" value="Genomic_DNA"/>
</dbReference>
<evidence type="ECO:0000313" key="1">
    <source>
        <dbReference type="EMBL" id="MBB3187494.1"/>
    </source>
</evidence>
<dbReference type="AlphaFoldDB" id="A0A7W5DRZ0"/>
<dbReference type="SUPFAM" id="SSF56784">
    <property type="entry name" value="HAD-like"/>
    <property type="match status" value="1"/>
</dbReference>
<accession>A0A7W5DRZ0</accession>
<dbReference type="InterPro" id="IPR036412">
    <property type="entry name" value="HAD-like_sf"/>
</dbReference>
<proteinExistence type="predicted"/>
<comment type="caution">
    <text evidence="1">The sequence shown here is derived from an EMBL/GenBank/DDBJ whole genome shotgun (WGS) entry which is preliminary data.</text>
</comment>
<dbReference type="InterPro" id="IPR023214">
    <property type="entry name" value="HAD_sf"/>
</dbReference>